<proteinExistence type="predicted"/>
<dbReference type="Gene3D" id="1.10.10.10">
    <property type="entry name" value="Winged helix-like DNA-binding domain superfamily/Winged helix DNA-binding domain"/>
    <property type="match status" value="1"/>
</dbReference>
<accession>A0A318R7Y8</accession>
<gene>
    <name evidence="2" type="ORF">DFR67_1347</name>
</gene>
<dbReference type="AlphaFoldDB" id="A0A318R7Y8"/>
<protein>
    <submittedName>
        <fullName evidence="2">DNA-binding MarR family transcriptional regulator</fullName>
    </submittedName>
</protein>
<dbReference type="GO" id="GO:0003700">
    <property type="term" value="F:DNA-binding transcription factor activity"/>
    <property type="evidence" value="ECO:0007669"/>
    <property type="project" value="InterPro"/>
</dbReference>
<evidence type="ECO:0000313" key="3">
    <source>
        <dbReference type="Proteomes" id="UP000247591"/>
    </source>
</evidence>
<evidence type="ECO:0000313" key="2">
    <source>
        <dbReference type="EMBL" id="PYE11690.1"/>
    </source>
</evidence>
<dbReference type="InterPro" id="IPR000835">
    <property type="entry name" value="HTH_MarR-typ"/>
</dbReference>
<feature type="domain" description="HTH marR-type" evidence="1">
    <location>
        <begin position="62"/>
        <end position="195"/>
    </location>
</feature>
<organism evidence="2 3">
    <name type="scientific">Williamsia limnetica</name>
    <dbReference type="NCBI Taxonomy" id="882452"/>
    <lineage>
        <taxon>Bacteria</taxon>
        <taxon>Bacillati</taxon>
        <taxon>Actinomycetota</taxon>
        <taxon>Actinomycetes</taxon>
        <taxon>Mycobacteriales</taxon>
        <taxon>Nocardiaceae</taxon>
        <taxon>Williamsia</taxon>
    </lineage>
</organism>
<name>A0A318R7Y8_WILLI</name>
<dbReference type="InterPro" id="IPR036390">
    <property type="entry name" value="WH_DNA-bd_sf"/>
</dbReference>
<dbReference type="InterPro" id="IPR036388">
    <property type="entry name" value="WH-like_DNA-bd_sf"/>
</dbReference>
<keyword evidence="2" id="KW-0238">DNA-binding</keyword>
<sequence>MARLAGRPLTLGAAADPRQGRRGYALWEHLGVPARRGPLPIDPIAEAHRQWVRQGWYEVADGMAAITSVMRVQQIMLSRIEDVLKPYKLSFARYELLALLMFSKTGLLPMAKIGERLQVHPTSVTNVVDRLESAAFVERVPHPTDRRATLIQITQVGRDVVASATDELNRRVFPDIGLTSSELSELNAILGKYRFLAGDFIEDAPQAPWAVAPQA</sequence>
<dbReference type="PROSITE" id="PS50995">
    <property type="entry name" value="HTH_MARR_2"/>
    <property type="match status" value="1"/>
</dbReference>
<evidence type="ECO:0000259" key="1">
    <source>
        <dbReference type="PROSITE" id="PS50995"/>
    </source>
</evidence>
<dbReference type="EMBL" id="QJSP01000034">
    <property type="protein sequence ID" value="PYE11690.1"/>
    <property type="molecule type" value="Genomic_DNA"/>
</dbReference>
<dbReference type="SMART" id="SM00347">
    <property type="entry name" value="HTH_MARR"/>
    <property type="match status" value="1"/>
</dbReference>
<dbReference type="GO" id="GO:0006950">
    <property type="term" value="P:response to stress"/>
    <property type="evidence" value="ECO:0007669"/>
    <property type="project" value="TreeGrafter"/>
</dbReference>
<dbReference type="InterPro" id="IPR039422">
    <property type="entry name" value="MarR/SlyA-like"/>
</dbReference>
<dbReference type="PANTHER" id="PTHR33164">
    <property type="entry name" value="TRANSCRIPTIONAL REGULATOR, MARR FAMILY"/>
    <property type="match status" value="1"/>
</dbReference>
<dbReference type="PANTHER" id="PTHR33164:SF101">
    <property type="entry name" value="TRANSCRIPTIONAL REPRESSOR MPRA"/>
    <property type="match status" value="1"/>
</dbReference>
<dbReference type="SUPFAM" id="SSF46785">
    <property type="entry name" value="Winged helix' DNA-binding domain"/>
    <property type="match status" value="1"/>
</dbReference>
<dbReference type="PRINTS" id="PR00598">
    <property type="entry name" value="HTHMARR"/>
</dbReference>
<reference evidence="2 3" key="1">
    <citation type="submission" date="2018-06" db="EMBL/GenBank/DDBJ databases">
        <title>Genomic Encyclopedia of Type Strains, Phase IV (KMG-IV): sequencing the most valuable type-strain genomes for metagenomic binning, comparative biology and taxonomic classification.</title>
        <authorList>
            <person name="Goeker M."/>
        </authorList>
    </citation>
    <scope>NUCLEOTIDE SEQUENCE [LARGE SCALE GENOMIC DNA]</scope>
    <source>
        <strain evidence="2 3">DSM 45521</strain>
    </source>
</reference>
<dbReference type="Proteomes" id="UP000247591">
    <property type="component" value="Unassembled WGS sequence"/>
</dbReference>
<dbReference type="Pfam" id="PF01047">
    <property type="entry name" value="MarR"/>
    <property type="match status" value="1"/>
</dbReference>
<keyword evidence="3" id="KW-1185">Reference proteome</keyword>
<dbReference type="GO" id="GO:0003677">
    <property type="term" value="F:DNA binding"/>
    <property type="evidence" value="ECO:0007669"/>
    <property type="project" value="UniProtKB-KW"/>
</dbReference>
<comment type="caution">
    <text evidence="2">The sequence shown here is derived from an EMBL/GenBank/DDBJ whole genome shotgun (WGS) entry which is preliminary data.</text>
</comment>